<dbReference type="EMBL" id="CAJVPW010023861">
    <property type="protein sequence ID" value="CAG8702716.1"/>
    <property type="molecule type" value="Genomic_DNA"/>
</dbReference>
<protein>
    <submittedName>
        <fullName evidence="1">5340_t:CDS:1</fullName>
    </submittedName>
</protein>
<feature type="non-terminal residue" evidence="1">
    <location>
        <position position="1"/>
    </location>
</feature>
<evidence type="ECO:0000313" key="1">
    <source>
        <dbReference type="EMBL" id="CAG8702716.1"/>
    </source>
</evidence>
<accession>A0ACA9PCZ7</accession>
<name>A0ACA9PCZ7_9GLOM</name>
<proteinExistence type="predicted"/>
<comment type="caution">
    <text evidence="1">The sequence shown here is derived from an EMBL/GenBank/DDBJ whole genome shotgun (WGS) entry which is preliminary data.</text>
</comment>
<gene>
    <name evidence="1" type="ORF">SPELUC_LOCUS11359</name>
</gene>
<reference evidence="1" key="1">
    <citation type="submission" date="2021-06" db="EMBL/GenBank/DDBJ databases">
        <authorList>
            <person name="Kallberg Y."/>
            <person name="Tangrot J."/>
            <person name="Rosling A."/>
        </authorList>
    </citation>
    <scope>NUCLEOTIDE SEQUENCE</scope>
    <source>
        <strain evidence="1">28 12/20/2015</strain>
    </source>
</reference>
<organism evidence="1 2">
    <name type="scientific">Cetraspora pellucida</name>
    <dbReference type="NCBI Taxonomy" id="1433469"/>
    <lineage>
        <taxon>Eukaryota</taxon>
        <taxon>Fungi</taxon>
        <taxon>Fungi incertae sedis</taxon>
        <taxon>Mucoromycota</taxon>
        <taxon>Glomeromycotina</taxon>
        <taxon>Glomeromycetes</taxon>
        <taxon>Diversisporales</taxon>
        <taxon>Gigasporaceae</taxon>
        <taxon>Cetraspora</taxon>
    </lineage>
</organism>
<evidence type="ECO:0000313" key="2">
    <source>
        <dbReference type="Proteomes" id="UP000789366"/>
    </source>
</evidence>
<dbReference type="Proteomes" id="UP000789366">
    <property type="component" value="Unassembled WGS sequence"/>
</dbReference>
<keyword evidence="2" id="KW-1185">Reference proteome</keyword>
<sequence length="68" mass="8351">SVETISESKKMSAEKYKKLEYKLKKWEVEARIKIENEKLDLEKQMKIDFELKLKELETRLKELEMKHH</sequence>
<feature type="non-terminal residue" evidence="1">
    <location>
        <position position="68"/>
    </location>
</feature>